<keyword evidence="1" id="KW-1133">Transmembrane helix</keyword>
<proteinExistence type="predicted"/>
<keyword evidence="1" id="KW-0472">Membrane</keyword>
<dbReference type="Gene3D" id="2.160.20.10">
    <property type="entry name" value="Single-stranded right-handed beta-helix, Pectin lyase-like"/>
    <property type="match status" value="1"/>
</dbReference>
<dbReference type="SUPFAM" id="SSF51126">
    <property type="entry name" value="Pectin lyase-like"/>
    <property type="match status" value="1"/>
</dbReference>
<evidence type="ECO:0000313" key="3">
    <source>
        <dbReference type="Proteomes" id="UP000823863"/>
    </source>
</evidence>
<protein>
    <recommendedName>
        <fullName evidence="4">Zinc-ribbon domain-containing protein</fullName>
    </recommendedName>
</protein>
<dbReference type="AlphaFoldDB" id="A0A9D2TES3"/>
<evidence type="ECO:0000313" key="2">
    <source>
        <dbReference type="EMBL" id="HJC67735.1"/>
    </source>
</evidence>
<evidence type="ECO:0000256" key="1">
    <source>
        <dbReference type="SAM" id="Phobius"/>
    </source>
</evidence>
<feature type="transmembrane region" description="Helical" evidence="1">
    <location>
        <begin position="40"/>
        <end position="61"/>
    </location>
</feature>
<dbReference type="InterPro" id="IPR012334">
    <property type="entry name" value="Pectin_lyas_fold"/>
</dbReference>
<evidence type="ECO:0008006" key="4">
    <source>
        <dbReference type="Google" id="ProtNLM"/>
    </source>
</evidence>
<dbReference type="InterPro" id="IPR011050">
    <property type="entry name" value="Pectin_lyase_fold/virulence"/>
</dbReference>
<comment type="caution">
    <text evidence="2">The sequence shown here is derived from an EMBL/GenBank/DDBJ whole genome shotgun (WGS) entry which is preliminary data.</text>
</comment>
<organism evidence="2 3">
    <name type="scientific">Candidatus Enterocloster excrementigallinarum</name>
    <dbReference type="NCBI Taxonomy" id="2838558"/>
    <lineage>
        <taxon>Bacteria</taxon>
        <taxon>Bacillati</taxon>
        <taxon>Bacillota</taxon>
        <taxon>Clostridia</taxon>
        <taxon>Lachnospirales</taxon>
        <taxon>Lachnospiraceae</taxon>
        <taxon>Enterocloster</taxon>
    </lineage>
</organism>
<dbReference type="Proteomes" id="UP000823863">
    <property type="component" value="Unassembled WGS sequence"/>
</dbReference>
<reference evidence="2" key="2">
    <citation type="submission" date="2021-04" db="EMBL/GenBank/DDBJ databases">
        <authorList>
            <person name="Gilroy R."/>
        </authorList>
    </citation>
    <scope>NUCLEOTIDE SEQUENCE</scope>
    <source>
        <strain evidence="2">CHK198-12963</strain>
    </source>
</reference>
<dbReference type="EMBL" id="DWWB01000082">
    <property type="protein sequence ID" value="HJC67735.1"/>
    <property type="molecule type" value="Genomic_DNA"/>
</dbReference>
<sequence>MKKICPYCQTELPNEASFCPYCARSLAHPRRLRLPWHISARVLLAAAVLVLAAGIAAVLYIQTLPQTLEGMGEITYTDSDGSYQILLNDSLPDRYSPKPQIELDAGGEDSYRFPCCLYVNHKATGADAGEEFLTKVTSAQVQIEQPDDSPSPVVCSEPMPMDFNKEAALASLIDYSRDSYSPVRILWTLSMKNGDTIELGMELAIRATNTYDYDSTNCDMSDSQSLQALIDRLAEETKEEDIVNLYLPPVTYKEPVVLHSRSFNLIGSQSEEGRTTFTSGIQIRNSPYWISYISDIDFIGDGTGVAISAACTVWAKNCRFEGWKTALLGFGNMWVNATDCTFENNGIGLHWNSTDVTATDSHYTGNIFRGNDTAVLLEQVPTDTVLNFGQCVFEHNETDLDNHCSQPVDLSEAEFR</sequence>
<name>A0A9D2TES3_9FIRM</name>
<reference evidence="2" key="1">
    <citation type="journal article" date="2021" name="PeerJ">
        <title>Extensive microbial diversity within the chicken gut microbiome revealed by metagenomics and culture.</title>
        <authorList>
            <person name="Gilroy R."/>
            <person name="Ravi A."/>
            <person name="Getino M."/>
            <person name="Pursley I."/>
            <person name="Horton D.L."/>
            <person name="Alikhan N.F."/>
            <person name="Baker D."/>
            <person name="Gharbi K."/>
            <person name="Hall N."/>
            <person name="Watson M."/>
            <person name="Adriaenssens E.M."/>
            <person name="Foster-Nyarko E."/>
            <person name="Jarju S."/>
            <person name="Secka A."/>
            <person name="Antonio M."/>
            <person name="Oren A."/>
            <person name="Chaudhuri R.R."/>
            <person name="La Ragione R."/>
            <person name="Hildebrand F."/>
            <person name="Pallen M.J."/>
        </authorList>
    </citation>
    <scope>NUCLEOTIDE SEQUENCE</scope>
    <source>
        <strain evidence="2">CHK198-12963</strain>
    </source>
</reference>
<keyword evidence="1" id="KW-0812">Transmembrane</keyword>
<gene>
    <name evidence="2" type="ORF">H9931_13670</name>
</gene>
<accession>A0A9D2TES3</accession>